<feature type="transmembrane region" description="Helical" evidence="1">
    <location>
        <begin position="41"/>
        <end position="61"/>
    </location>
</feature>
<dbReference type="STRING" id="1185767.IIF7_17212"/>
<dbReference type="RefSeq" id="WP_084842927.1">
    <property type="nucleotide sequence ID" value="NZ_ARYN01000017.1"/>
</dbReference>
<keyword evidence="1" id="KW-0472">Membrane</keyword>
<sequence>MKHTDRRLLGKGIKHLAGSLPLAVAGPVIITSSFQNQDKPLFIPILTLGIIAMITAIFLIFRGIMIVMKAIFD</sequence>
<keyword evidence="1" id="KW-1133">Transmembrane helix</keyword>
<evidence type="ECO:0000313" key="2">
    <source>
        <dbReference type="EMBL" id="ORL44248.1"/>
    </source>
</evidence>
<accession>A0A1Y1SZS2</accession>
<gene>
    <name evidence="2" type="ORF">IIF7_17212</name>
</gene>
<protein>
    <submittedName>
        <fullName evidence="2">Uncharacterized protein</fullName>
    </submittedName>
</protein>
<proteinExistence type="predicted"/>
<dbReference type="AlphaFoldDB" id="A0A1Y1SZS2"/>
<evidence type="ECO:0000313" key="3">
    <source>
        <dbReference type="Proteomes" id="UP000192746"/>
    </source>
</evidence>
<dbReference type="OrthoDB" id="1447634at2"/>
<dbReference type="InterPro" id="IPR046077">
    <property type="entry name" value="DUF6095"/>
</dbReference>
<keyword evidence="3" id="KW-1185">Reference proteome</keyword>
<reference evidence="2 3" key="1">
    <citation type="submission" date="2013-04" db="EMBL/GenBank/DDBJ databases">
        <title>Zunongwangia sp. 22II14-10F7 Genome Sequencing.</title>
        <authorList>
            <person name="Lai Q."/>
            <person name="Shao Z."/>
        </authorList>
    </citation>
    <scope>NUCLEOTIDE SEQUENCE [LARGE SCALE GENOMIC DNA]</scope>
    <source>
        <strain evidence="2 3">22II14-10F7</strain>
    </source>
</reference>
<evidence type="ECO:0000256" key="1">
    <source>
        <dbReference type="SAM" id="Phobius"/>
    </source>
</evidence>
<comment type="caution">
    <text evidence="2">The sequence shown here is derived from an EMBL/GenBank/DDBJ whole genome shotgun (WGS) entry which is preliminary data.</text>
</comment>
<feature type="transmembrane region" description="Helical" evidence="1">
    <location>
        <begin position="12"/>
        <end position="35"/>
    </location>
</feature>
<name>A0A1Y1SZS2_9FLAO</name>
<dbReference type="Pfam" id="PF19589">
    <property type="entry name" value="DUF6095"/>
    <property type="match status" value="1"/>
</dbReference>
<dbReference type="EMBL" id="ARYN01000017">
    <property type="protein sequence ID" value="ORL44248.1"/>
    <property type="molecule type" value="Genomic_DNA"/>
</dbReference>
<dbReference type="Proteomes" id="UP000192746">
    <property type="component" value="Unassembled WGS sequence"/>
</dbReference>
<organism evidence="2 3">
    <name type="scientific">Zunongwangia atlantica 22II14-10F7</name>
    <dbReference type="NCBI Taxonomy" id="1185767"/>
    <lineage>
        <taxon>Bacteria</taxon>
        <taxon>Pseudomonadati</taxon>
        <taxon>Bacteroidota</taxon>
        <taxon>Flavobacteriia</taxon>
        <taxon>Flavobacteriales</taxon>
        <taxon>Flavobacteriaceae</taxon>
        <taxon>Zunongwangia</taxon>
    </lineage>
</organism>
<keyword evidence="1" id="KW-0812">Transmembrane</keyword>